<accession>A0AAT9GUP1</accession>
<dbReference type="GeneID" id="92355248"/>
<proteinExistence type="predicted"/>
<dbReference type="EMBL" id="AP031322">
    <property type="protein sequence ID" value="BFH74351.1"/>
    <property type="molecule type" value="Genomic_DNA"/>
</dbReference>
<dbReference type="KEGG" id="sjv:SJAV_22950"/>
<dbReference type="RefSeq" id="WP_369609870.1">
    <property type="nucleotide sequence ID" value="NZ_AP031322.1"/>
</dbReference>
<dbReference type="AlphaFoldDB" id="A0AAT9GUP1"/>
<gene>
    <name evidence="1" type="ORF">SJAV_22950</name>
</gene>
<evidence type="ECO:0000313" key="1">
    <source>
        <dbReference type="EMBL" id="BFH74351.1"/>
    </source>
</evidence>
<name>A0AAT9GUP1_9CREN</name>
<sequence>MIEKHVCIVCGRMFPEGQGIKLSIQGNEYYFHSKDCAYKFLREVILTADSDCISSVIKDIKRKYDDLTKKKKEASKKVI</sequence>
<organism evidence="1">
    <name type="scientific">Sulfurisphaera javensis</name>
    <dbReference type="NCBI Taxonomy" id="2049879"/>
    <lineage>
        <taxon>Archaea</taxon>
        <taxon>Thermoproteota</taxon>
        <taxon>Thermoprotei</taxon>
        <taxon>Sulfolobales</taxon>
        <taxon>Sulfolobaceae</taxon>
        <taxon>Sulfurisphaera</taxon>
    </lineage>
</organism>
<protein>
    <recommendedName>
        <fullName evidence="2">TRASH domain-containing protein</fullName>
    </recommendedName>
</protein>
<reference evidence="1" key="1">
    <citation type="submission" date="2024-03" db="EMBL/GenBank/DDBJ databases">
        <title>Complete genome sequence of Sulfurisphaera javensis strain KD-1.</title>
        <authorList>
            <person name="Sakai H."/>
            <person name="Nur N."/>
            <person name="Suwanto A."/>
            <person name="Kurosawa N."/>
        </authorList>
    </citation>
    <scope>NUCLEOTIDE SEQUENCE</scope>
    <source>
        <strain evidence="1">KD-1</strain>
    </source>
</reference>
<evidence type="ECO:0008006" key="2">
    <source>
        <dbReference type="Google" id="ProtNLM"/>
    </source>
</evidence>